<dbReference type="AlphaFoldDB" id="A0A1M5U226"/>
<evidence type="ECO:0000313" key="2">
    <source>
        <dbReference type="Proteomes" id="UP000184241"/>
    </source>
</evidence>
<organism evidence="1 2">
    <name type="scientific">Clostridium intestinale DSM 6191</name>
    <dbReference type="NCBI Taxonomy" id="1121320"/>
    <lineage>
        <taxon>Bacteria</taxon>
        <taxon>Bacillati</taxon>
        <taxon>Bacillota</taxon>
        <taxon>Clostridia</taxon>
        <taxon>Eubacteriales</taxon>
        <taxon>Clostridiaceae</taxon>
        <taxon>Clostridium</taxon>
    </lineage>
</organism>
<dbReference type="Proteomes" id="UP000184241">
    <property type="component" value="Unassembled WGS sequence"/>
</dbReference>
<gene>
    <name evidence="1" type="ORF">SAMN02745941_00387</name>
</gene>
<evidence type="ECO:0000313" key="1">
    <source>
        <dbReference type="EMBL" id="SHH57145.1"/>
    </source>
</evidence>
<reference evidence="1 2" key="1">
    <citation type="submission" date="2016-11" db="EMBL/GenBank/DDBJ databases">
        <authorList>
            <person name="Jaros S."/>
            <person name="Januszkiewicz K."/>
            <person name="Wedrychowicz H."/>
        </authorList>
    </citation>
    <scope>NUCLEOTIDE SEQUENCE [LARGE SCALE GENOMIC DNA]</scope>
    <source>
        <strain evidence="1 2">DSM 6191</strain>
    </source>
</reference>
<sequence length="62" mass="7552">MNMYIRKTAPNKSLCVSWLENICKNLSDEDFRMTISWELEKHENSQYPLKDILNKYYVIYTE</sequence>
<protein>
    <submittedName>
        <fullName evidence="1">Uncharacterized protein</fullName>
    </submittedName>
</protein>
<accession>A0A1M5U226</accession>
<dbReference type="EMBL" id="FQXU01000003">
    <property type="protein sequence ID" value="SHH57145.1"/>
    <property type="molecule type" value="Genomic_DNA"/>
</dbReference>
<proteinExistence type="predicted"/>
<name>A0A1M5U226_9CLOT</name>